<comment type="caution">
    <text evidence="2">The sequence shown here is derived from an EMBL/GenBank/DDBJ whole genome shotgun (WGS) entry which is preliminary data.</text>
</comment>
<feature type="compositionally biased region" description="Low complexity" evidence="1">
    <location>
        <begin position="290"/>
        <end position="312"/>
    </location>
</feature>
<protein>
    <recommendedName>
        <fullName evidence="4">Magnesium transporter MgtE intracellular domain-containing protein</fullName>
    </recommendedName>
</protein>
<name>A0A328AU77_9CAUL</name>
<feature type="compositionally biased region" description="Basic residues" evidence="1">
    <location>
        <begin position="275"/>
        <end position="289"/>
    </location>
</feature>
<evidence type="ECO:0000313" key="3">
    <source>
        <dbReference type="Proteomes" id="UP000249842"/>
    </source>
</evidence>
<evidence type="ECO:0008006" key="4">
    <source>
        <dbReference type="Google" id="ProtNLM"/>
    </source>
</evidence>
<dbReference type="AlphaFoldDB" id="A0A328AU77"/>
<dbReference type="EMBL" id="QFYP01000001">
    <property type="protein sequence ID" value="RAK58593.1"/>
    <property type="molecule type" value="Genomic_DNA"/>
</dbReference>
<evidence type="ECO:0000313" key="2">
    <source>
        <dbReference type="EMBL" id="RAK58593.1"/>
    </source>
</evidence>
<proteinExistence type="predicted"/>
<evidence type="ECO:0000256" key="1">
    <source>
        <dbReference type="SAM" id="MobiDB-lite"/>
    </source>
</evidence>
<feature type="compositionally biased region" description="Low complexity" evidence="1">
    <location>
        <begin position="258"/>
        <end position="274"/>
    </location>
</feature>
<reference evidence="3" key="1">
    <citation type="submission" date="2018-05" db="EMBL/GenBank/DDBJ databases">
        <authorList>
            <person name="Li X."/>
        </authorList>
    </citation>
    <scope>NUCLEOTIDE SEQUENCE [LARGE SCALE GENOMIC DNA]</scope>
    <source>
        <strain evidence="3">HKS-05</strain>
    </source>
</reference>
<accession>A0A328AU77</accession>
<dbReference type="Proteomes" id="UP000249842">
    <property type="component" value="Unassembled WGS sequence"/>
</dbReference>
<sequence>MKNMPRILPLVGVAMGGVLAVNALAGAKGLPNLFSGAKAFAEEAAKPSKPAKGAKAAKDTTDVAATGQATDVAAAGLPGLPPPSLKPQAVCAPTAAELAKEAGLSPAELQVLQSLGERRGQLDQREADLNTQLALMAAAEAKLDAKVKALNGLKGDIVGLLNQADQKEQAEIDRLVKVYEGMKPKDAAPRMVLLDDAVRLPIAAKMKERSLSAIVALMPPAEAKRLTESLAKRFTDAKAMAASAAATANNAAAQAGAPQTAAAAAPPAPTAQAKPARKAPAKQARKAPRKVAPAQAQAANVPAAPAAPATPAAAPPAPKAG</sequence>
<keyword evidence="3" id="KW-1185">Reference proteome</keyword>
<organism evidence="2 3">
    <name type="scientific">Phenylobacterium hankyongense</name>
    <dbReference type="NCBI Taxonomy" id="1813876"/>
    <lineage>
        <taxon>Bacteria</taxon>
        <taxon>Pseudomonadati</taxon>
        <taxon>Pseudomonadota</taxon>
        <taxon>Alphaproteobacteria</taxon>
        <taxon>Caulobacterales</taxon>
        <taxon>Caulobacteraceae</taxon>
        <taxon>Phenylobacterium</taxon>
    </lineage>
</organism>
<dbReference type="OrthoDB" id="9791432at2"/>
<dbReference type="RefSeq" id="WP_111455886.1">
    <property type="nucleotide sequence ID" value="NZ_QFYP01000001.1"/>
</dbReference>
<gene>
    <name evidence="2" type="ORF">DJ021_01675</name>
</gene>
<feature type="region of interest" description="Disordered" evidence="1">
    <location>
        <begin position="258"/>
        <end position="321"/>
    </location>
</feature>